<evidence type="ECO:0000256" key="1">
    <source>
        <dbReference type="SAM" id="Phobius"/>
    </source>
</evidence>
<dbReference type="EMBL" id="KQ242675">
    <property type="protein sequence ID" value="KNC77632.1"/>
    <property type="molecule type" value="Genomic_DNA"/>
</dbReference>
<keyword evidence="1" id="KW-1133">Transmembrane helix</keyword>
<dbReference type="GO" id="GO:0005739">
    <property type="term" value="C:mitochondrion"/>
    <property type="evidence" value="ECO:0007669"/>
    <property type="project" value="TreeGrafter"/>
</dbReference>
<dbReference type="RefSeq" id="XP_014151534.1">
    <property type="nucleotide sequence ID" value="XM_014296059.1"/>
</dbReference>
<feature type="transmembrane region" description="Helical" evidence="1">
    <location>
        <begin position="367"/>
        <end position="386"/>
    </location>
</feature>
<dbReference type="GeneID" id="25910417"/>
<name>A0A0L0FLH8_9EUKA</name>
<dbReference type="GO" id="GO:0005886">
    <property type="term" value="C:plasma membrane"/>
    <property type="evidence" value="ECO:0007669"/>
    <property type="project" value="TreeGrafter"/>
</dbReference>
<feature type="transmembrane region" description="Helical" evidence="1">
    <location>
        <begin position="32"/>
        <end position="62"/>
    </location>
</feature>
<keyword evidence="1" id="KW-0812">Transmembrane</keyword>
<dbReference type="SUPFAM" id="SSF51735">
    <property type="entry name" value="NAD(P)-binding Rossmann-fold domains"/>
    <property type="match status" value="1"/>
</dbReference>
<dbReference type="eggNOG" id="KOG2733">
    <property type="taxonomic scope" value="Eukaryota"/>
</dbReference>
<evidence type="ECO:0000313" key="2">
    <source>
        <dbReference type="EMBL" id="KNC77632.1"/>
    </source>
</evidence>
<dbReference type="InterPro" id="IPR051276">
    <property type="entry name" value="Saccharopine_DH-like_oxidrdct"/>
</dbReference>
<dbReference type="Gene3D" id="3.40.50.720">
    <property type="entry name" value="NAD(P)-binding Rossmann-like Domain"/>
    <property type="match status" value="1"/>
</dbReference>
<dbReference type="OrthoDB" id="10268090at2759"/>
<organism evidence="2 3">
    <name type="scientific">Sphaeroforma arctica JP610</name>
    <dbReference type="NCBI Taxonomy" id="667725"/>
    <lineage>
        <taxon>Eukaryota</taxon>
        <taxon>Ichthyosporea</taxon>
        <taxon>Ichthyophonida</taxon>
        <taxon>Sphaeroforma</taxon>
    </lineage>
</organism>
<protein>
    <submittedName>
        <fullName evidence="2">Uncharacterized protein</fullName>
    </submittedName>
</protein>
<evidence type="ECO:0000313" key="3">
    <source>
        <dbReference type="Proteomes" id="UP000054560"/>
    </source>
</evidence>
<dbReference type="PANTHER" id="PTHR12286">
    <property type="entry name" value="SACCHAROPINE DEHYDROGENASE-LIKE OXIDOREDUCTASE"/>
    <property type="match status" value="1"/>
</dbReference>
<dbReference type="InterPro" id="IPR036291">
    <property type="entry name" value="NAD(P)-bd_dom_sf"/>
</dbReference>
<sequence>MSSIYATVPKAAGVEARLAKAKPYMGIPQSNLTLLLPLVAVVCLVVPWGVFVLPVCAIYVLLVVAPMQLKAYFATVDVSADKSVASIKPVEKLTPLEDREFDVVVFGVTGHSGFLLAEYLVMQYASKGNLKIALAGRNAKKLAAAREKLAINSHPSALDLPLLFADSSNDASLEDMCMRTKVVGTTVGPFLKYGESLVRACARTGTGYCDLTGETGFAEIAYAKYNKVAVETGARVVSFTGFDSVPADVGTIEVVKKFKAKFGKAPAQVDCVYSKLGGEAAGGTIDTVVHLLENGLPPTIVGKKDQPTKKGEASMTLPFVYYNRYAESWTIPFFMAPVNSKVVEWTNNEIGHSPKLSYNEVMGMPNISSVIIGSLLGMIGGSFFVMKATRDLIFSMGWLPKPGVGPSRAKIAKGYSLATFYASSADGKCVESLRWANIGDPGGFATALYQGECCVALVKDSDRPGPRPTGAGLTVGMCIGADVMLERLNDSGFLNIV</sequence>
<keyword evidence="3" id="KW-1185">Reference proteome</keyword>
<proteinExistence type="predicted"/>
<gene>
    <name evidence="2" type="ORF">SARC_09913</name>
</gene>
<reference evidence="2 3" key="1">
    <citation type="submission" date="2011-02" db="EMBL/GenBank/DDBJ databases">
        <title>The Genome Sequence of Sphaeroforma arctica JP610.</title>
        <authorList>
            <consortium name="The Broad Institute Genome Sequencing Platform"/>
            <person name="Russ C."/>
            <person name="Cuomo C."/>
            <person name="Young S.K."/>
            <person name="Zeng Q."/>
            <person name="Gargeya S."/>
            <person name="Alvarado L."/>
            <person name="Berlin A."/>
            <person name="Chapman S.B."/>
            <person name="Chen Z."/>
            <person name="Freedman E."/>
            <person name="Gellesch M."/>
            <person name="Goldberg J."/>
            <person name="Griggs A."/>
            <person name="Gujja S."/>
            <person name="Heilman E."/>
            <person name="Heiman D."/>
            <person name="Howarth C."/>
            <person name="Mehta T."/>
            <person name="Neiman D."/>
            <person name="Pearson M."/>
            <person name="Roberts A."/>
            <person name="Saif S."/>
            <person name="Shea T."/>
            <person name="Shenoy N."/>
            <person name="Sisk P."/>
            <person name="Stolte C."/>
            <person name="Sykes S."/>
            <person name="White J."/>
            <person name="Yandava C."/>
            <person name="Burger G."/>
            <person name="Gray M.W."/>
            <person name="Holland P.W.H."/>
            <person name="King N."/>
            <person name="Lang F.B.F."/>
            <person name="Roger A.J."/>
            <person name="Ruiz-Trillo I."/>
            <person name="Haas B."/>
            <person name="Nusbaum C."/>
            <person name="Birren B."/>
        </authorList>
    </citation>
    <scope>NUCLEOTIDE SEQUENCE [LARGE SCALE GENOMIC DNA]</scope>
    <source>
        <strain evidence="2 3">JP610</strain>
    </source>
</reference>
<accession>A0A0L0FLH8</accession>
<keyword evidence="1" id="KW-0472">Membrane</keyword>
<dbReference type="GO" id="GO:0009247">
    <property type="term" value="P:glycolipid biosynthetic process"/>
    <property type="evidence" value="ECO:0007669"/>
    <property type="project" value="TreeGrafter"/>
</dbReference>
<dbReference type="GO" id="GO:0005811">
    <property type="term" value="C:lipid droplet"/>
    <property type="evidence" value="ECO:0007669"/>
    <property type="project" value="TreeGrafter"/>
</dbReference>
<dbReference type="PANTHER" id="PTHR12286:SF5">
    <property type="entry name" value="SACCHAROPINE DEHYDROGENASE-LIKE OXIDOREDUCTASE"/>
    <property type="match status" value="1"/>
</dbReference>
<dbReference type="Proteomes" id="UP000054560">
    <property type="component" value="Unassembled WGS sequence"/>
</dbReference>
<dbReference type="AlphaFoldDB" id="A0A0L0FLH8"/>